<feature type="region of interest" description="Disordered" evidence="1">
    <location>
        <begin position="455"/>
        <end position="480"/>
    </location>
</feature>
<dbReference type="InterPro" id="IPR005135">
    <property type="entry name" value="Endo/exonuclease/phosphatase"/>
</dbReference>
<dbReference type="InterPro" id="IPR050410">
    <property type="entry name" value="CCR4/nocturin_mRNA_transcr"/>
</dbReference>
<dbReference type="Proteomes" id="UP000324907">
    <property type="component" value="Unassembled WGS sequence"/>
</dbReference>
<proteinExistence type="predicted"/>
<organism evidence="3 4">
    <name type="scientific">Cafeteria roenbergensis</name>
    <name type="common">Marine flagellate</name>
    <dbReference type="NCBI Taxonomy" id="33653"/>
    <lineage>
        <taxon>Eukaryota</taxon>
        <taxon>Sar</taxon>
        <taxon>Stramenopiles</taxon>
        <taxon>Bigyra</taxon>
        <taxon>Opalozoa</taxon>
        <taxon>Bicosoecida</taxon>
        <taxon>Cafeteriaceae</taxon>
        <taxon>Cafeteria</taxon>
    </lineage>
</organism>
<evidence type="ECO:0000259" key="2">
    <source>
        <dbReference type="Pfam" id="PF03372"/>
    </source>
</evidence>
<evidence type="ECO:0000313" key="4">
    <source>
        <dbReference type="Proteomes" id="UP000324907"/>
    </source>
</evidence>
<dbReference type="GO" id="GO:0000175">
    <property type="term" value="F:3'-5'-RNA exonuclease activity"/>
    <property type="evidence" value="ECO:0007669"/>
    <property type="project" value="TreeGrafter"/>
</dbReference>
<feature type="compositionally biased region" description="Low complexity" evidence="1">
    <location>
        <begin position="289"/>
        <end position="306"/>
    </location>
</feature>
<dbReference type="PANTHER" id="PTHR12121:SF36">
    <property type="entry name" value="ENDONUCLEASE_EXONUCLEASE_PHOSPHATASE DOMAIN-CONTAINING PROTEIN"/>
    <property type="match status" value="1"/>
</dbReference>
<accession>A0A5A8CK30</accession>
<gene>
    <name evidence="3" type="ORF">FNF28_06983</name>
</gene>
<dbReference type="Gene3D" id="3.60.10.10">
    <property type="entry name" value="Endonuclease/exonuclease/phosphatase"/>
    <property type="match status" value="2"/>
</dbReference>
<dbReference type="EMBL" id="VLTL01000203">
    <property type="protein sequence ID" value="KAA0152874.1"/>
    <property type="molecule type" value="Genomic_DNA"/>
</dbReference>
<feature type="compositionally biased region" description="Low complexity" evidence="1">
    <location>
        <begin position="455"/>
        <end position="474"/>
    </location>
</feature>
<sequence length="808" mass="84209">MPPKQSKTKKSKGGAGAIARQLKTVIDEFFRDKPEGFRVSVGEFAELDAVKALVPAGDEPPLQLIQALVRSSPLVEEAWGMLCATPRSVRVAAMRDCLNKLFRNGAQVPAALLVHGDVIPVEAVLAQAPVARLSSDPALVAEAADALSFVLSRERVAELAISAADCGAATAAERRVISIAPRELQVRWWVASPAPRERTSRDAPSPHYARDAACGAGEAGHVAASGACAAGTAGCASGSRSSGGVVDADSAASEDELALLAAAPVGRAVSNVGQDDASFVDFATQERQAAAPAGSASPTGSDASSGEAEDAGVPEEDSKLGWEASLALDAFRSALEREGSGQGAADPVVERAKLPRVATLAAATEGGTPFQSAEDQAAGRFSVMSFNLMADAYADPDDYPHCSPLALSWGWRRSLIVAEVLFRRPSILCMQEVESWSPMPSKHVVLPDPVDCEAASTPEEAASDAAAAAASEPSDGGHLPKWQVHAAKRAAHVPRWGGPLDNKHTWFEETLGMHGYGSFYARKVKSGGKPMPGHTIGNALLWRRDEFDCEATHVLSLADEAMALFKGGEAVWQRGFPQVAAVACLVHRVTGRRLLAASVHLSSDYTQPHLQAMQAVALRVGLRRLAAEHGAHAVVVSGDFNGTPSSATALAVKAARISASHARAGQEAGGGAVPGPYVVANDLAASHERVNPALPAMASAAHACMGADLPFTVASPTFTDTLDFVFYGTETCVPEAVLDGLPRTALALPHADALGDATPVALPTEEFPSDHLPVMAVLRFASRADAAAAHRAVARAFEGRQERAGRTR</sequence>
<name>A0A5A8CK30_CAFRO</name>
<reference evidence="3 4" key="1">
    <citation type="submission" date="2019-07" db="EMBL/GenBank/DDBJ databases">
        <title>Genomes of Cafeteria roenbergensis.</title>
        <authorList>
            <person name="Fischer M.G."/>
            <person name="Hackl T."/>
            <person name="Roman M."/>
        </authorList>
    </citation>
    <scope>NUCLEOTIDE SEQUENCE [LARGE SCALE GENOMIC DNA]</scope>
    <source>
        <strain evidence="3 4">RCC970-E3</strain>
    </source>
</reference>
<dbReference type="AlphaFoldDB" id="A0A5A8CK30"/>
<dbReference type="PANTHER" id="PTHR12121">
    <property type="entry name" value="CARBON CATABOLITE REPRESSOR PROTEIN 4"/>
    <property type="match status" value="1"/>
</dbReference>
<feature type="domain" description="Endonuclease/exonuclease/phosphatase" evidence="2">
    <location>
        <begin position="417"/>
        <end position="771"/>
    </location>
</feature>
<dbReference type="SUPFAM" id="SSF56219">
    <property type="entry name" value="DNase I-like"/>
    <property type="match status" value="1"/>
</dbReference>
<comment type="caution">
    <text evidence="3">The sequence shown here is derived from an EMBL/GenBank/DDBJ whole genome shotgun (WGS) entry which is preliminary data.</text>
</comment>
<dbReference type="InterPro" id="IPR036691">
    <property type="entry name" value="Endo/exonu/phosph_ase_sf"/>
</dbReference>
<evidence type="ECO:0000313" key="3">
    <source>
        <dbReference type="EMBL" id="KAA0152874.1"/>
    </source>
</evidence>
<feature type="region of interest" description="Disordered" evidence="1">
    <location>
        <begin position="286"/>
        <end position="319"/>
    </location>
</feature>
<protein>
    <recommendedName>
        <fullName evidence="2">Endonuclease/exonuclease/phosphatase domain-containing protein</fullName>
    </recommendedName>
</protein>
<evidence type="ECO:0000256" key="1">
    <source>
        <dbReference type="SAM" id="MobiDB-lite"/>
    </source>
</evidence>
<dbReference type="Pfam" id="PF03372">
    <property type="entry name" value="Exo_endo_phos"/>
    <property type="match status" value="1"/>
</dbReference>